<gene>
    <name evidence="2" type="ORF">OGATHE_004396</name>
</gene>
<organism evidence="2 3">
    <name type="scientific">Ogataea polymorpha</name>
    <dbReference type="NCBI Taxonomy" id="460523"/>
    <lineage>
        <taxon>Eukaryota</taxon>
        <taxon>Fungi</taxon>
        <taxon>Dikarya</taxon>
        <taxon>Ascomycota</taxon>
        <taxon>Saccharomycotina</taxon>
        <taxon>Pichiomycetes</taxon>
        <taxon>Pichiales</taxon>
        <taxon>Pichiaceae</taxon>
        <taxon>Ogataea</taxon>
    </lineage>
</organism>
<proteinExistence type="predicted"/>
<dbReference type="InterPro" id="IPR037365">
    <property type="entry name" value="Slowmo/Ups"/>
</dbReference>
<dbReference type="PANTHER" id="PTHR11158">
    <property type="entry name" value="MSF1/PX19 RELATED"/>
    <property type="match status" value="1"/>
</dbReference>
<dbReference type="AlphaFoldDB" id="A0A9P8P003"/>
<dbReference type="PROSITE" id="PS50904">
    <property type="entry name" value="PRELI_MSF1"/>
    <property type="match status" value="1"/>
</dbReference>
<dbReference type="Pfam" id="PF04707">
    <property type="entry name" value="PRELI"/>
    <property type="match status" value="1"/>
</dbReference>
<reference evidence="2" key="2">
    <citation type="submission" date="2021-01" db="EMBL/GenBank/DDBJ databases">
        <authorList>
            <person name="Schikora-Tamarit M.A."/>
        </authorList>
    </citation>
    <scope>NUCLEOTIDE SEQUENCE</scope>
    <source>
        <strain evidence="2">NCAIM Y.01608</strain>
    </source>
</reference>
<keyword evidence="3" id="KW-1185">Reference proteome</keyword>
<comment type="caution">
    <text evidence="2">The sequence shown here is derived from an EMBL/GenBank/DDBJ whole genome shotgun (WGS) entry which is preliminary data.</text>
</comment>
<protein>
    <recommendedName>
        <fullName evidence="1">PRELI/MSF1 domain-containing protein</fullName>
    </recommendedName>
</protein>
<accession>A0A9P8P003</accession>
<sequence>MVLYFHNSHTFPHTFETATLAYFNRYPNPYASHVLSIDTIDRHIDAEGRLHQTKLIVKTGRLPKWVKPFLGKISTSWIIERTVVDPSSQTMQTYTRNLDHTKIIQIQEYSQYTFDRELNQTTNNTTVTFSSGFQGLGIKNRIERWSQSKFAENLKKSRQGLRYVMDSIRDRLHLLQKA</sequence>
<name>A0A9P8P003_9ASCO</name>
<evidence type="ECO:0000313" key="3">
    <source>
        <dbReference type="Proteomes" id="UP000788993"/>
    </source>
</evidence>
<reference evidence="2" key="1">
    <citation type="journal article" date="2021" name="Open Biol.">
        <title>Shared evolutionary footprints suggest mitochondrial oxidative damage underlies multiple complex I losses in fungi.</title>
        <authorList>
            <person name="Schikora-Tamarit M.A."/>
            <person name="Marcet-Houben M."/>
            <person name="Nosek J."/>
            <person name="Gabaldon T."/>
        </authorList>
    </citation>
    <scope>NUCLEOTIDE SEQUENCE</scope>
    <source>
        <strain evidence="2">NCAIM Y.01608</strain>
    </source>
</reference>
<dbReference type="Proteomes" id="UP000788993">
    <property type="component" value="Unassembled WGS sequence"/>
</dbReference>
<evidence type="ECO:0000259" key="1">
    <source>
        <dbReference type="PROSITE" id="PS50904"/>
    </source>
</evidence>
<feature type="domain" description="PRELI/MSF1" evidence="1">
    <location>
        <begin position="2"/>
        <end position="173"/>
    </location>
</feature>
<dbReference type="GO" id="GO:0005758">
    <property type="term" value="C:mitochondrial intermembrane space"/>
    <property type="evidence" value="ECO:0007669"/>
    <property type="project" value="InterPro"/>
</dbReference>
<dbReference type="EMBL" id="JAEUBD010001266">
    <property type="protein sequence ID" value="KAH3662820.1"/>
    <property type="molecule type" value="Genomic_DNA"/>
</dbReference>
<evidence type="ECO:0000313" key="2">
    <source>
        <dbReference type="EMBL" id="KAH3662820.1"/>
    </source>
</evidence>
<dbReference type="InterPro" id="IPR006797">
    <property type="entry name" value="PRELI/MSF1_dom"/>
</dbReference>